<dbReference type="PANTHER" id="PTHR13052">
    <property type="entry name" value="NFRKB-RELATED"/>
    <property type="match status" value="1"/>
</dbReference>
<protein>
    <submittedName>
        <fullName evidence="1">Uncharacterized protein</fullName>
    </submittedName>
</protein>
<evidence type="ECO:0000313" key="2">
    <source>
        <dbReference type="Proteomes" id="UP001055439"/>
    </source>
</evidence>
<dbReference type="InterPro" id="IPR024867">
    <property type="entry name" value="NFRKB"/>
</dbReference>
<dbReference type="GO" id="GO:0031011">
    <property type="term" value="C:Ino80 complex"/>
    <property type="evidence" value="ECO:0007669"/>
    <property type="project" value="InterPro"/>
</dbReference>
<sequence length="180" mass="20875">MLRLSSFFGVEKSEQGGAPESQSNQKPLILVSRAQHQLIKNIKHSADGIQPKLLGRVLGDIQCFHVHPYETFEEEEKQRLHEHWLVIISLMVSLMSESYWILKMKPRANRLQVANKDLLVAFEAARGRKLWREQSWKSLERELAEKMKFINDKKSSIGWYRRCPMPSRPPSLPKSQQAVG</sequence>
<dbReference type="Proteomes" id="UP001055439">
    <property type="component" value="Chromosome 8"/>
</dbReference>
<gene>
    <name evidence="1" type="ORF">MUK42_07344</name>
</gene>
<dbReference type="PANTHER" id="PTHR13052:SF2">
    <property type="entry name" value="NUCLEAR FACTOR KAPPA-B-BINDING PROTEIN"/>
    <property type="match status" value="1"/>
</dbReference>
<dbReference type="OrthoDB" id="70874at2759"/>
<proteinExistence type="predicted"/>
<organism evidence="1 2">
    <name type="scientific">Musa troglodytarum</name>
    <name type="common">fe'i banana</name>
    <dbReference type="NCBI Taxonomy" id="320322"/>
    <lineage>
        <taxon>Eukaryota</taxon>
        <taxon>Viridiplantae</taxon>
        <taxon>Streptophyta</taxon>
        <taxon>Embryophyta</taxon>
        <taxon>Tracheophyta</taxon>
        <taxon>Spermatophyta</taxon>
        <taxon>Magnoliopsida</taxon>
        <taxon>Liliopsida</taxon>
        <taxon>Zingiberales</taxon>
        <taxon>Musaceae</taxon>
        <taxon>Musa</taxon>
    </lineage>
</organism>
<dbReference type="AlphaFoldDB" id="A0A9E7KRC1"/>
<keyword evidence="2" id="KW-1185">Reference proteome</keyword>
<dbReference type="EMBL" id="CP097510">
    <property type="protein sequence ID" value="URE26646.1"/>
    <property type="molecule type" value="Genomic_DNA"/>
</dbReference>
<evidence type="ECO:0000313" key="1">
    <source>
        <dbReference type="EMBL" id="URE26646.1"/>
    </source>
</evidence>
<accession>A0A9E7KRC1</accession>
<reference evidence="1" key="1">
    <citation type="submission" date="2022-05" db="EMBL/GenBank/DDBJ databases">
        <title>The Musa troglodytarum L. genome provides insights into the mechanism of non-climacteric behaviour and enrichment of carotenoids.</title>
        <authorList>
            <person name="Wang J."/>
        </authorList>
    </citation>
    <scope>NUCLEOTIDE SEQUENCE</scope>
    <source>
        <tissue evidence="1">Leaf</tissue>
    </source>
</reference>
<name>A0A9E7KRC1_9LILI</name>